<dbReference type="Proteomes" id="UP000621447">
    <property type="component" value="Unassembled WGS sequence"/>
</dbReference>
<organism evidence="4 5">
    <name type="scientific">Sphingomonas hominis</name>
    <dbReference type="NCBI Taxonomy" id="2741495"/>
    <lineage>
        <taxon>Bacteria</taxon>
        <taxon>Pseudomonadati</taxon>
        <taxon>Pseudomonadota</taxon>
        <taxon>Alphaproteobacteria</taxon>
        <taxon>Sphingomonadales</taxon>
        <taxon>Sphingomonadaceae</taxon>
        <taxon>Sphingomonas</taxon>
    </lineage>
</organism>
<accession>A0ABX2JK16</accession>
<dbReference type="PANTHER" id="PTHR34978">
    <property type="entry name" value="POSSIBLE SENSOR-TRANSDUCER PROTEIN BLAR"/>
    <property type="match status" value="1"/>
</dbReference>
<comment type="caution">
    <text evidence="4">The sequence shown here is derived from an EMBL/GenBank/DDBJ whole genome shotgun (WGS) entry which is preliminary data.</text>
</comment>
<dbReference type="RefSeq" id="WP_174193620.1">
    <property type="nucleotide sequence ID" value="NZ_JABULH010000002.1"/>
</dbReference>
<dbReference type="CDD" id="cd07341">
    <property type="entry name" value="M56_BlaR1_MecR1_like"/>
    <property type="match status" value="1"/>
</dbReference>
<gene>
    <name evidence="4" type="ORF">HRV97_07880</name>
</gene>
<keyword evidence="1" id="KW-0175">Coiled coil</keyword>
<dbReference type="EMBL" id="JABULH010000002">
    <property type="protein sequence ID" value="NTS65081.1"/>
    <property type="molecule type" value="Genomic_DNA"/>
</dbReference>
<dbReference type="InterPro" id="IPR008756">
    <property type="entry name" value="Peptidase_M56"/>
</dbReference>
<name>A0ABX2JK16_9SPHN</name>
<evidence type="ECO:0000313" key="4">
    <source>
        <dbReference type="EMBL" id="NTS65081.1"/>
    </source>
</evidence>
<feature type="transmembrane region" description="Helical" evidence="2">
    <location>
        <begin position="98"/>
        <end position="119"/>
    </location>
</feature>
<feature type="transmembrane region" description="Helical" evidence="2">
    <location>
        <begin position="190"/>
        <end position="213"/>
    </location>
</feature>
<keyword evidence="2" id="KW-0812">Transmembrane</keyword>
<protein>
    <submittedName>
        <fullName evidence="4">Peptidase M56</fullName>
    </submittedName>
</protein>
<proteinExistence type="predicted"/>
<feature type="domain" description="Peptidase M56" evidence="3">
    <location>
        <begin position="6"/>
        <end position="272"/>
    </location>
</feature>
<sequence length="565" mass="59991">MIALAVEALVASTALMLLVLALRGPVRRAFGAEMAYLLWLLPVLRLLLPPLPSGWSPLSAAPISDVSGRAAVLMSPVVPADVAALVTPDAPTSGAMPWIALLWLAGAVAILGFQLVRYLRFRARVLRSAQAVTRIGSVEVVESAGASGPLAFGLIRRVVAFPRDFAERYDAQERELALAHEIGHHRRGDLWANWVALALLALHWFNPIAWIAFRAFRADQEMANDAGVLARAGAAQRHAYGCAIVKAAHGRALTPACHLNTINDLKGRLRMLARQRVSGRRVAAGGAAITALAGAGLVLTASGMPAAARVRAGVEQVTGVPLGSFDRTFAEVMAPITRVRTTHRVTIIENGRASVLSGDEAAAYVAAHPVHVTPVPPAPPMPPVPSDGHVSPATPAPPAVPAAVSVSRGGCDDDAAIVTRAGNGRVVVVCNTGSEGDASNIRREAMSEAHEARQAAMEARREGLRASMEAQREAMEVQKEAQREATRARSEAQREAIDAQQEALREQKVALRESQSALRSTMADLARTRVSLVEDRDLSGEIRAKALRKVDKALANVRAQMAAID</sequence>
<evidence type="ECO:0000259" key="3">
    <source>
        <dbReference type="Pfam" id="PF05569"/>
    </source>
</evidence>
<evidence type="ECO:0000256" key="1">
    <source>
        <dbReference type="SAM" id="Coils"/>
    </source>
</evidence>
<keyword evidence="2" id="KW-0472">Membrane</keyword>
<keyword evidence="2" id="KW-1133">Transmembrane helix</keyword>
<reference evidence="4 5" key="1">
    <citation type="submission" date="2020-06" db="EMBL/GenBank/DDBJ databases">
        <title>Sphingomonas hominis sp. nov., a member of the Sphingomonas, isolated from the hair of a 22-year-old girl.</title>
        <authorList>
            <person name="Zhang D.-F."/>
            <person name="Cui X.-W."/>
        </authorList>
    </citation>
    <scope>NUCLEOTIDE SEQUENCE [LARGE SCALE GENOMIC DNA]</scope>
    <source>
        <strain evidence="4 5">HHU CXW</strain>
    </source>
</reference>
<dbReference type="PANTHER" id="PTHR34978:SF3">
    <property type="entry name" value="SLR0241 PROTEIN"/>
    <property type="match status" value="1"/>
</dbReference>
<dbReference type="InterPro" id="IPR052173">
    <property type="entry name" value="Beta-lactam_resp_regulator"/>
</dbReference>
<keyword evidence="5" id="KW-1185">Reference proteome</keyword>
<evidence type="ECO:0000256" key="2">
    <source>
        <dbReference type="SAM" id="Phobius"/>
    </source>
</evidence>
<dbReference type="Pfam" id="PF05569">
    <property type="entry name" value="Peptidase_M56"/>
    <property type="match status" value="1"/>
</dbReference>
<evidence type="ECO:0000313" key="5">
    <source>
        <dbReference type="Proteomes" id="UP000621447"/>
    </source>
</evidence>
<feature type="coiled-coil region" evidence="1">
    <location>
        <begin position="442"/>
        <end position="507"/>
    </location>
</feature>